<evidence type="ECO:0000256" key="1">
    <source>
        <dbReference type="ARBA" id="ARBA00004613"/>
    </source>
</evidence>
<dbReference type="AlphaFoldDB" id="A0AAV8WBP9"/>
<comment type="function">
    <text evidence="9">May be involved in vascular wall and kidney homeostasis.</text>
</comment>
<sequence>TFSFLGAVPLEETEQEWGHVTVRRGAHMFWWLYYTTADVSNYTERPLIIWLQGGPGMPSSGYGNFMEIGPLDINFNRRDYSPIQDFNVLFIDNPVGVGYSYVDGNDTKTPKNNEEIGEDLFRFLKIFMNEKEEFQDVPLYIFGESYGGKMAVEFACQIAKKKKKHKHKWNFKGIGLGNSYISPVEYIRSYSSLAYQLGLVDKQGFTRIDELAKQIEVLINKKDFEEAADVELTMMQALVKEMPGVDVYNFNARTNISSEPSLFSYLGPFTEKMNSLVKSYLGVAEEKEWKFLNNEIYESLSKDLLKSVAKRVEFLLNNTDIKIIVYNGLLDFLVNTAGTRLWMENLRWKSRDKWKEASQQYFSVDGYIEGYVKQADNLFLYVIFRAGHSVPVDNMAAFREMLIKELIYSEMLTSILY</sequence>
<dbReference type="PRINTS" id="PR00724">
    <property type="entry name" value="CRBOXYPTASEC"/>
</dbReference>
<dbReference type="InterPro" id="IPR029058">
    <property type="entry name" value="AB_hydrolase_fold"/>
</dbReference>
<keyword evidence="8" id="KW-0325">Glycoprotein</keyword>
<evidence type="ECO:0000256" key="10">
    <source>
        <dbReference type="RuleBase" id="RU361156"/>
    </source>
</evidence>
<gene>
    <name evidence="11" type="ORF">NQ315_006815</name>
</gene>
<evidence type="ECO:0000256" key="8">
    <source>
        <dbReference type="ARBA" id="ARBA00023180"/>
    </source>
</evidence>
<dbReference type="GO" id="GO:0005576">
    <property type="term" value="C:extracellular region"/>
    <property type="evidence" value="ECO:0007669"/>
    <property type="project" value="UniProtKB-SubCell"/>
</dbReference>
<keyword evidence="7 10" id="KW-0378">Hydrolase</keyword>
<comment type="caution">
    <text evidence="11">The sequence shown here is derived from an EMBL/GenBank/DDBJ whole genome shotgun (WGS) entry which is preliminary data.</text>
</comment>
<dbReference type="InterPro" id="IPR001563">
    <property type="entry name" value="Peptidase_S10"/>
</dbReference>
<dbReference type="FunFam" id="3.40.50.1820:FF:000075">
    <property type="entry name" value="Carboxypeptidase"/>
    <property type="match status" value="1"/>
</dbReference>
<dbReference type="PROSITE" id="PS00131">
    <property type="entry name" value="CARBOXYPEPT_SER_SER"/>
    <property type="match status" value="1"/>
</dbReference>
<comment type="subcellular location">
    <subcellularLocation>
        <location evidence="1">Secreted</location>
    </subcellularLocation>
</comment>
<name>A0AAV8WBP9_9CUCU</name>
<keyword evidence="6" id="KW-0732">Signal</keyword>
<keyword evidence="12" id="KW-1185">Reference proteome</keyword>
<dbReference type="PANTHER" id="PTHR11802">
    <property type="entry name" value="SERINE PROTEASE FAMILY S10 SERINE CARBOXYPEPTIDASE"/>
    <property type="match status" value="1"/>
</dbReference>
<keyword evidence="4 10" id="KW-0121">Carboxypeptidase</keyword>
<dbReference type="Proteomes" id="UP001159042">
    <property type="component" value="Unassembled WGS sequence"/>
</dbReference>
<keyword evidence="5 10" id="KW-0645">Protease</keyword>
<feature type="non-terminal residue" evidence="11">
    <location>
        <position position="1"/>
    </location>
</feature>
<comment type="similarity">
    <text evidence="2 10">Belongs to the peptidase S10 family.</text>
</comment>
<evidence type="ECO:0000256" key="6">
    <source>
        <dbReference type="ARBA" id="ARBA00022729"/>
    </source>
</evidence>
<dbReference type="EMBL" id="JANEYG010000003">
    <property type="protein sequence ID" value="KAJ8924038.1"/>
    <property type="molecule type" value="Genomic_DNA"/>
</dbReference>
<protein>
    <recommendedName>
        <fullName evidence="10">Carboxypeptidase</fullName>
        <ecNumber evidence="10">3.4.16.-</ecNumber>
    </recommendedName>
</protein>
<dbReference type="EC" id="3.4.16.-" evidence="10"/>
<evidence type="ECO:0000256" key="3">
    <source>
        <dbReference type="ARBA" id="ARBA00022525"/>
    </source>
</evidence>
<evidence type="ECO:0000256" key="5">
    <source>
        <dbReference type="ARBA" id="ARBA00022670"/>
    </source>
</evidence>
<evidence type="ECO:0000256" key="7">
    <source>
        <dbReference type="ARBA" id="ARBA00022801"/>
    </source>
</evidence>
<keyword evidence="3" id="KW-0964">Secreted</keyword>
<dbReference type="Pfam" id="PF00450">
    <property type="entry name" value="Peptidase_S10"/>
    <property type="match status" value="1"/>
</dbReference>
<evidence type="ECO:0000313" key="11">
    <source>
        <dbReference type="EMBL" id="KAJ8924038.1"/>
    </source>
</evidence>
<dbReference type="PANTHER" id="PTHR11802:SF3">
    <property type="entry name" value="RETINOID-INDUCIBLE SERINE CARBOXYPEPTIDASE"/>
    <property type="match status" value="1"/>
</dbReference>
<dbReference type="SUPFAM" id="SSF53474">
    <property type="entry name" value="alpha/beta-Hydrolases"/>
    <property type="match status" value="1"/>
</dbReference>
<accession>A0AAV8WBP9</accession>
<dbReference type="Gene3D" id="3.40.50.1820">
    <property type="entry name" value="alpha/beta hydrolase"/>
    <property type="match status" value="1"/>
</dbReference>
<evidence type="ECO:0000256" key="9">
    <source>
        <dbReference type="ARBA" id="ARBA00055847"/>
    </source>
</evidence>
<evidence type="ECO:0000256" key="2">
    <source>
        <dbReference type="ARBA" id="ARBA00009431"/>
    </source>
</evidence>
<proteinExistence type="inferred from homology"/>
<dbReference type="GO" id="GO:0006508">
    <property type="term" value="P:proteolysis"/>
    <property type="evidence" value="ECO:0007669"/>
    <property type="project" value="UniProtKB-KW"/>
</dbReference>
<reference evidence="11 12" key="1">
    <citation type="journal article" date="2023" name="Insect Mol. Biol.">
        <title>Genome sequencing provides insights into the evolution of gene families encoding plant cell wall-degrading enzymes in longhorned beetles.</title>
        <authorList>
            <person name="Shin N.R."/>
            <person name="Okamura Y."/>
            <person name="Kirsch R."/>
            <person name="Pauchet Y."/>
        </authorList>
    </citation>
    <scope>NUCLEOTIDE SEQUENCE [LARGE SCALE GENOMIC DNA]</scope>
    <source>
        <strain evidence="11">EAD_L_NR</strain>
    </source>
</reference>
<organism evidence="11 12">
    <name type="scientific">Exocentrus adspersus</name>
    <dbReference type="NCBI Taxonomy" id="1586481"/>
    <lineage>
        <taxon>Eukaryota</taxon>
        <taxon>Metazoa</taxon>
        <taxon>Ecdysozoa</taxon>
        <taxon>Arthropoda</taxon>
        <taxon>Hexapoda</taxon>
        <taxon>Insecta</taxon>
        <taxon>Pterygota</taxon>
        <taxon>Neoptera</taxon>
        <taxon>Endopterygota</taxon>
        <taxon>Coleoptera</taxon>
        <taxon>Polyphaga</taxon>
        <taxon>Cucujiformia</taxon>
        <taxon>Chrysomeloidea</taxon>
        <taxon>Cerambycidae</taxon>
        <taxon>Lamiinae</taxon>
        <taxon>Acanthocinini</taxon>
        <taxon>Exocentrus</taxon>
    </lineage>
</organism>
<dbReference type="InterPro" id="IPR018202">
    <property type="entry name" value="Ser_caboxypep_ser_AS"/>
</dbReference>
<dbReference type="GO" id="GO:0004185">
    <property type="term" value="F:serine-type carboxypeptidase activity"/>
    <property type="evidence" value="ECO:0007669"/>
    <property type="project" value="UniProtKB-UniRule"/>
</dbReference>
<evidence type="ECO:0000256" key="4">
    <source>
        <dbReference type="ARBA" id="ARBA00022645"/>
    </source>
</evidence>
<evidence type="ECO:0000313" key="12">
    <source>
        <dbReference type="Proteomes" id="UP001159042"/>
    </source>
</evidence>